<protein>
    <submittedName>
        <fullName evidence="2">Uncharacterized protein</fullName>
    </submittedName>
</protein>
<dbReference type="EMBL" id="CXOJ01000076">
    <property type="protein sequence ID" value="CTP91088.1"/>
    <property type="molecule type" value="Genomic_DNA"/>
</dbReference>
<organism evidence="2 3">
    <name type="scientific">Xanthomonas graminis pv. phlei</name>
    <dbReference type="NCBI Taxonomy" id="487906"/>
    <lineage>
        <taxon>Bacteria</taxon>
        <taxon>Pseudomonadati</taxon>
        <taxon>Pseudomonadota</taxon>
        <taxon>Gammaproteobacteria</taxon>
        <taxon>Lysobacterales</taxon>
        <taxon>Lysobacteraceae</taxon>
        <taxon>Xanthomonas</taxon>
        <taxon>Xanthomonas translucens group</taxon>
        <taxon>Xanthomonas graminis</taxon>
    </lineage>
</organism>
<evidence type="ECO:0000313" key="3">
    <source>
        <dbReference type="Proteomes" id="UP000045978"/>
    </source>
</evidence>
<sequence>MGARIPTHGVKLLTERSHRRSSAASAAHARAVRHGVGPSSAWPSGVRAAARRPRGARSQTAGRHLHRNPTALGIPAWATLSAVTETARPRRIATLPRCTPRPRRCAWAACLPLHPACPTARWTPCHGETAGAVLANGRRGVCCACLGARTHSPYRTRAAHRSRNHRLHAVYALYGANNEYPIVFPETILWHLTISIGSSTAAHFRLSSIQRHFIIINFIPDLDIHSHQIHALHVQSSFMVGRICWKTHLDTQGGRYARQTNPAENACPADRPTLTHHQSRQAYRTSPGSDIAPPLE</sequence>
<proteinExistence type="predicted"/>
<feature type="region of interest" description="Disordered" evidence="1">
    <location>
        <begin position="255"/>
        <end position="296"/>
    </location>
</feature>
<evidence type="ECO:0000313" key="2">
    <source>
        <dbReference type="EMBL" id="CTP91088.1"/>
    </source>
</evidence>
<dbReference type="Proteomes" id="UP000045978">
    <property type="component" value="Unassembled WGS sequence"/>
</dbReference>
<name>A0A0K2ZZI9_9XANT</name>
<dbReference type="AlphaFoldDB" id="A0A0K2ZZI9"/>
<evidence type="ECO:0000256" key="1">
    <source>
        <dbReference type="SAM" id="MobiDB-lite"/>
    </source>
</evidence>
<reference evidence="2 3" key="1">
    <citation type="submission" date="2015-07" db="EMBL/GenBank/DDBJ databases">
        <authorList>
            <person name="Noorani M."/>
        </authorList>
    </citation>
    <scope>NUCLEOTIDE SEQUENCE [LARGE SCALE GENOMIC DNA]</scope>
    <source>
        <strain evidence="2">LMG730</strain>
    </source>
</reference>
<feature type="region of interest" description="Disordered" evidence="1">
    <location>
        <begin position="14"/>
        <end position="63"/>
    </location>
</feature>
<accession>A0A0K2ZZI9</accession>
<gene>
    <name evidence="2" type="ORF">XTPLMG730_3037</name>
</gene>